<organism evidence="2">
    <name type="scientific">Hordeum vulgare subsp. vulgare</name>
    <name type="common">Domesticated barley</name>
    <dbReference type="NCBI Taxonomy" id="112509"/>
    <lineage>
        <taxon>Eukaryota</taxon>
        <taxon>Viridiplantae</taxon>
        <taxon>Streptophyta</taxon>
        <taxon>Embryophyta</taxon>
        <taxon>Tracheophyta</taxon>
        <taxon>Spermatophyta</taxon>
        <taxon>Magnoliopsida</taxon>
        <taxon>Liliopsida</taxon>
        <taxon>Poales</taxon>
        <taxon>Poaceae</taxon>
        <taxon>BOP clade</taxon>
        <taxon>Pooideae</taxon>
        <taxon>Triticodae</taxon>
        <taxon>Triticeae</taxon>
        <taxon>Hordeinae</taxon>
        <taxon>Hordeum</taxon>
    </lineage>
</organism>
<feature type="region of interest" description="Disordered" evidence="1">
    <location>
        <begin position="1"/>
        <end position="254"/>
    </location>
</feature>
<feature type="compositionally biased region" description="Low complexity" evidence="1">
    <location>
        <begin position="29"/>
        <end position="45"/>
    </location>
</feature>
<dbReference type="AlphaFoldDB" id="F2CWP5"/>
<feature type="compositionally biased region" description="Polar residues" evidence="1">
    <location>
        <begin position="105"/>
        <end position="121"/>
    </location>
</feature>
<reference evidence="2" key="1">
    <citation type="journal article" date="2011" name="Plant Physiol.">
        <title>Comprehensive sequence analysis of 24,783 barley full-length cDNAs derived from 12 clone libraries.</title>
        <authorList>
            <person name="Matsumoto T."/>
            <person name="Tanaka T."/>
            <person name="Sakai H."/>
            <person name="Amano N."/>
            <person name="Kanamori H."/>
            <person name="Kurita K."/>
            <person name="Kikuta A."/>
            <person name="Kamiya K."/>
            <person name="Yamamoto M."/>
            <person name="Ikawa H."/>
            <person name="Fujii N."/>
            <person name="Hori K."/>
            <person name="Itoh T."/>
            <person name="Sato K."/>
        </authorList>
    </citation>
    <scope>NUCLEOTIDE SEQUENCE</scope>
    <source>
        <tissue evidence="2">Shoot</tissue>
    </source>
</reference>
<protein>
    <submittedName>
        <fullName evidence="2">Predicted protein</fullName>
    </submittedName>
</protein>
<evidence type="ECO:0000313" key="2">
    <source>
        <dbReference type="EMBL" id="BAJ87266.1"/>
    </source>
</evidence>
<accession>F2CWP5</accession>
<feature type="compositionally biased region" description="Low complexity" evidence="1">
    <location>
        <begin position="86"/>
        <end position="103"/>
    </location>
</feature>
<dbReference type="EMBL" id="AK356048">
    <property type="protein sequence ID" value="BAJ87266.1"/>
    <property type="molecule type" value="mRNA"/>
</dbReference>
<feature type="compositionally biased region" description="Basic and acidic residues" evidence="1">
    <location>
        <begin position="178"/>
        <end position="197"/>
    </location>
</feature>
<evidence type="ECO:0000256" key="1">
    <source>
        <dbReference type="SAM" id="MobiDB-lite"/>
    </source>
</evidence>
<feature type="compositionally biased region" description="Polar residues" evidence="1">
    <location>
        <begin position="51"/>
        <end position="66"/>
    </location>
</feature>
<feature type="non-terminal residue" evidence="2">
    <location>
        <position position="1"/>
    </location>
</feature>
<feature type="compositionally biased region" description="Polar residues" evidence="1">
    <location>
        <begin position="73"/>
        <end position="85"/>
    </location>
</feature>
<name>F2CWP5_HORVV</name>
<proteinExistence type="evidence at transcript level"/>
<feature type="compositionally biased region" description="Low complexity" evidence="1">
    <location>
        <begin position="139"/>
        <end position="150"/>
    </location>
</feature>
<sequence length="281" mass="29087">DCSRAPIKSHQTENGAPPAAPRGPHRLLLRSAATDAAAANTQRAACRQPASCPQRSSGRQPASSSHRAPGRQPASSAQRSSGTNDASSGATGPGHAPSGAAGSRHPSSGSHKSAGHPSTCSHHPASGSPDAASARSHHPAAVAPGHPASSTRHPAAITAHVSTARHASSDGDPAPVDGAHDRPDRRPDDIPHRDALHVSDQPEDALPNGLNISVHIPRARARRRAGDRQQQRIHSARGRRRGAGGLGERGPRRLPLSSRPVHAVSSFPRVAAAFFFFRVVI</sequence>